<name>A0ABX0SL55_9ACTN</name>
<gene>
    <name evidence="2" type="ORF">FB473_003427</name>
</gene>
<reference evidence="2 3" key="1">
    <citation type="submission" date="2020-02" db="EMBL/GenBank/DDBJ databases">
        <title>Sequencing the genomes of 1000 actinobacteria strains.</title>
        <authorList>
            <person name="Klenk H.-P."/>
        </authorList>
    </citation>
    <scope>NUCLEOTIDE SEQUENCE [LARGE SCALE GENOMIC DNA]</scope>
    <source>
        <strain evidence="2 3">DSM 19609</strain>
    </source>
</reference>
<dbReference type="Proteomes" id="UP000749311">
    <property type="component" value="Unassembled WGS sequence"/>
</dbReference>
<sequence>MPQQHLSDQPRSLGPDQLGFEPDQPYEPAQPHPPLRSPRPIRTRASKPIVGIGIATLGLLIGTNVGTSPGESPTPTSTIHVVIEFGAPTPEPTTAQPTVVLERTTPTGIGSGMWEVGVDIQPGQYTAEAEEDDIAECFWARLSSSSQFIAGDASRGRLYATVRPDDAYFLTTGCTPWVPT</sequence>
<evidence type="ECO:0000313" key="3">
    <source>
        <dbReference type="Proteomes" id="UP000749311"/>
    </source>
</evidence>
<comment type="caution">
    <text evidence="2">The sequence shown here is derived from an EMBL/GenBank/DDBJ whole genome shotgun (WGS) entry which is preliminary data.</text>
</comment>
<feature type="compositionally biased region" description="Pro residues" evidence="1">
    <location>
        <begin position="28"/>
        <end position="37"/>
    </location>
</feature>
<keyword evidence="3" id="KW-1185">Reference proteome</keyword>
<evidence type="ECO:0000313" key="2">
    <source>
        <dbReference type="EMBL" id="NIH58726.1"/>
    </source>
</evidence>
<accession>A0ABX0SL55</accession>
<dbReference type="RefSeq" id="WP_167171741.1">
    <property type="nucleotide sequence ID" value="NZ_BAAAOO010000006.1"/>
</dbReference>
<feature type="region of interest" description="Disordered" evidence="1">
    <location>
        <begin position="1"/>
        <end position="42"/>
    </location>
</feature>
<evidence type="ECO:0000256" key="1">
    <source>
        <dbReference type="SAM" id="MobiDB-lite"/>
    </source>
</evidence>
<organism evidence="2 3">
    <name type="scientific">Brooklawnia cerclae</name>
    <dbReference type="NCBI Taxonomy" id="349934"/>
    <lineage>
        <taxon>Bacteria</taxon>
        <taxon>Bacillati</taxon>
        <taxon>Actinomycetota</taxon>
        <taxon>Actinomycetes</taxon>
        <taxon>Propionibacteriales</taxon>
        <taxon>Propionibacteriaceae</taxon>
        <taxon>Brooklawnia</taxon>
    </lineage>
</organism>
<evidence type="ECO:0008006" key="4">
    <source>
        <dbReference type="Google" id="ProtNLM"/>
    </source>
</evidence>
<feature type="compositionally biased region" description="Polar residues" evidence="1">
    <location>
        <begin position="1"/>
        <end position="10"/>
    </location>
</feature>
<proteinExistence type="predicted"/>
<dbReference type="EMBL" id="JAAMOZ010000005">
    <property type="protein sequence ID" value="NIH58726.1"/>
    <property type="molecule type" value="Genomic_DNA"/>
</dbReference>
<protein>
    <recommendedName>
        <fullName evidence="4">Secreted protein</fullName>
    </recommendedName>
</protein>